<dbReference type="InterPro" id="IPR027417">
    <property type="entry name" value="P-loop_NTPase"/>
</dbReference>
<feature type="compositionally biased region" description="Pro residues" evidence="10">
    <location>
        <begin position="381"/>
        <end position="390"/>
    </location>
</feature>
<evidence type="ECO:0000256" key="6">
    <source>
        <dbReference type="ARBA" id="ARBA00022989"/>
    </source>
</evidence>
<evidence type="ECO:0000313" key="12">
    <source>
        <dbReference type="Proteomes" id="UP000014500"/>
    </source>
</evidence>
<dbReference type="EnsemblMetazoa" id="SMAR015099-RA">
    <property type="protein sequence ID" value="SMAR015099-PA"/>
    <property type="gene ID" value="SMAR015099"/>
</dbReference>
<dbReference type="HOGENOM" id="CLU_040616_1_1_1"/>
<evidence type="ECO:0000256" key="1">
    <source>
        <dbReference type="ARBA" id="ARBA00004323"/>
    </source>
</evidence>
<keyword evidence="9" id="KW-0325">Glycoprotein</keyword>
<dbReference type="Proteomes" id="UP000014500">
    <property type="component" value="Unassembled WGS sequence"/>
</dbReference>
<dbReference type="Gene3D" id="3.40.50.300">
    <property type="entry name" value="P-loop containing nucleotide triphosphate hydrolases"/>
    <property type="match status" value="1"/>
</dbReference>
<dbReference type="GO" id="GO:0009247">
    <property type="term" value="P:glycolipid biosynthetic process"/>
    <property type="evidence" value="ECO:0007669"/>
    <property type="project" value="InterPro"/>
</dbReference>
<evidence type="ECO:0000313" key="11">
    <source>
        <dbReference type="EnsemblMetazoa" id="SMAR015099-PA"/>
    </source>
</evidence>
<dbReference type="GO" id="GO:0001733">
    <property type="term" value="F:galactosylceramide sulfotransferase activity"/>
    <property type="evidence" value="ECO:0007669"/>
    <property type="project" value="InterPro"/>
</dbReference>
<evidence type="ECO:0000256" key="10">
    <source>
        <dbReference type="SAM" id="MobiDB-lite"/>
    </source>
</evidence>
<keyword evidence="4" id="KW-0812">Transmembrane</keyword>
<evidence type="ECO:0008006" key="13">
    <source>
        <dbReference type="Google" id="ProtNLM"/>
    </source>
</evidence>
<keyword evidence="7" id="KW-0333">Golgi apparatus</keyword>
<comment type="similarity">
    <text evidence="2">Belongs to the galactose-3-O-sulfotransferase family.</text>
</comment>
<evidence type="ECO:0000256" key="4">
    <source>
        <dbReference type="ARBA" id="ARBA00022692"/>
    </source>
</evidence>
<dbReference type="InterPro" id="IPR009729">
    <property type="entry name" value="Gal-3-0_sulfotransfrase"/>
</dbReference>
<evidence type="ECO:0000256" key="5">
    <source>
        <dbReference type="ARBA" id="ARBA00022968"/>
    </source>
</evidence>
<keyword evidence="6" id="KW-1133">Transmembrane helix</keyword>
<organism evidence="11 12">
    <name type="scientific">Strigamia maritima</name>
    <name type="common">European centipede</name>
    <name type="synonym">Geophilus maritimus</name>
    <dbReference type="NCBI Taxonomy" id="126957"/>
    <lineage>
        <taxon>Eukaryota</taxon>
        <taxon>Metazoa</taxon>
        <taxon>Ecdysozoa</taxon>
        <taxon>Arthropoda</taxon>
        <taxon>Myriapoda</taxon>
        <taxon>Chilopoda</taxon>
        <taxon>Pleurostigmophora</taxon>
        <taxon>Geophilomorpha</taxon>
        <taxon>Linotaeniidae</taxon>
        <taxon>Strigamia</taxon>
    </lineage>
</organism>
<keyword evidence="12" id="KW-1185">Reference proteome</keyword>
<dbReference type="EMBL" id="JH431734">
    <property type="status" value="NOT_ANNOTATED_CDS"/>
    <property type="molecule type" value="Genomic_DNA"/>
</dbReference>
<accession>T1JML9</accession>
<proteinExistence type="inferred from homology"/>
<dbReference type="OMA" id="FYSPEAF"/>
<reference evidence="12" key="1">
    <citation type="submission" date="2011-05" db="EMBL/GenBank/DDBJ databases">
        <authorList>
            <person name="Richards S.R."/>
            <person name="Qu J."/>
            <person name="Jiang H."/>
            <person name="Jhangiani S.N."/>
            <person name="Agravi P."/>
            <person name="Goodspeed R."/>
            <person name="Gross S."/>
            <person name="Mandapat C."/>
            <person name="Jackson L."/>
            <person name="Mathew T."/>
            <person name="Pu L."/>
            <person name="Thornton R."/>
            <person name="Saada N."/>
            <person name="Wilczek-Boney K.B."/>
            <person name="Lee S."/>
            <person name="Kovar C."/>
            <person name="Wu Y."/>
            <person name="Scherer S.E."/>
            <person name="Worley K.C."/>
            <person name="Muzny D.M."/>
            <person name="Gibbs R."/>
        </authorList>
    </citation>
    <scope>NUCLEOTIDE SEQUENCE</scope>
    <source>
        <strain evidence="12">Brora</strain>
    </source>
</reference>
<dbReference type="GO" id="GO:0000139">
    <property type="term" value="C:Golgi membrane"/>
    <property type="evidence" value="ECO:0007669"/>
    <property type="project" value="UniProtKB-SubCell"/>
</dbReference>
<dbReference type="PANTHER" id="PTHR14647:SF87">
    <property type="entry name" value="PUTATIVE-RELATED"/>
    <property type="match status" value="1"/>
</dbReference>
<evidence type="ECO:0000256" key="3">
    <source>
        <dbReference type="ARBA" id="ARBA00022679"/>
    </source>
</evidence>
<dbReference type="PhylomeDB" id="T1JML9"/>
<dbReference type="PANTHER" id="PTHR14647">
    <property type="entry name" value="GALACTOSE-3-O-SULFOTRANSFERASE"/>
    <property type="match status" value="1"/>
</dbReference>
<evidence type="ECO:0000256" key="7">
    <source>
        <dbReference type="ARBA" id="ARBA00023034"/>
    </source>
</evidence>
<keyword evidence="5" id="KW-0735">Signal-anchor</keyword>
<sequence>MKHIVIFVCVAAFIALWFSYTILDHIRNKFIHFSHVERNSDTPFANSTQSRGNHCAAKKNIFFLKTHKCASSTIQNILMRFGERNELNIVLPPQSNYLGHPQLFRRDMAMPLKENSSFNLFCHHTRFNQKEIESLMPENTVFLTILRDPVALFESLFAYFDLQKHWRLKLESVPNVPPRILPRAHQNRFGQNQMSFDLGLSTLDFNSSDAVRRFIRRLNRRFDFVMIAEKFDESLILLKDLLCWDIEDVIYFRQNARLESAKIEMNATLEDKLRRLNNADDQLYKYFNNKFEEMIDKYGREKLKVETEDLRRWNSRWHDYCVERVATTNRQVPPQFRTWSDKVLGFHLRPGIHSHLCESMAKTEIAFTRDLRQHQQERQNSPPPSFFALF</sequence>
<name>T1JML9_STRMM</name>
<dbReference type="Pfam" id="PF06990">
    <property type="entry name" value="Gal-3-0_sulfotr"/>
    <property type="match status" value="1"/>
</dbReference>
<dbReference type="SUPFAM" id="SSF52540">
    <property type="entry name" value="P-loop containing nucleoside triphosphate hydrolases"/>
    <property type="match status" value="1"/>
</dbReference>
<evidence type="ECO:0000256" key="2">
    <source>
        <dbReference type="ARBA" id="ARBA00008124"/>
    </source>
</evidence>
<keyword evidence="3" id="KW-0808">Transferase</keyword>
<keyword evidence="8" id="KW-0472">Membrane</keyword>
<protein>
    <recommendedName>
        <fullName evidence="13">Sulfotransferase domain-containing protein</fullName>
    </recommendedName>
</protein>
<comment type="subcellular location">
    <subcellularLocation>
        <location evidence="1">Golgi apparatus membrane</location>
        <topology evidence="1">Single-pass type II membrane protein</topology>
    </subcellularLocation>
</comment>
<dbReference type="AlphaFoldDB" id="T1JML9"/>
<reference evidence="11" key="2">
    <citation type="submission" date="2015-02" db="UniProtKB">
        <authorList>
            <consortium name="EnsemblMetazoa"/>
        </authorList>
    </citation>
    <scope>IDENTIFICATION</scope>
</reference>
<dbReference type="STRING" id="126957.T1JML9"/>
<evidence type="ECO:0000256" key="9">
    <source>
        <dbReference type="ARBA" id="ARBA00023180"/>
    </source>
</evidence>
<feature type="region of interest" description="Disordered" evidence="10">
    <location>
        <begin position="371"/>
        <end position="390"/>
    </location>
</feature>
<evidence type="ECO:0000256" key="8">
    <source>
        <dbReference type="ARBA" id="ARBA00023136"/>
    </source>
</evidence>
<dbReference type="eggNOG" id="ENOG502QTXT">
    <property type="taxonomic scope" value="Eukaryota"/>
</dbReference>